<dbReference type="AlphaFoldDB" id="A0A2P5HT54"/>
<dbReference type="InParanoid" id="A0A2P5HT54"/>
<dbReference type="Pfam" id="PF20684">
    <property type="entry name" value="Fung_rhodopsin"/>
    <property type="match status" value="1"/>
</dbReference>
<comment type="caution">
    <text evidence="9">The sequence shown here is derived from an EMBL/GenBank/DDBJ whole genome shotgun (WGS) entry which is preliminary data.</text>
</comment>
<feature type="transmembrane region" description="Helical" evidence="7">
    <location>
        <begin position="232"/>
        <end position="254"/>
    </location>
</feature>
<accession>A0A2P5HT54</accession>
<dbReference type="EMBL" id="MAVT02000797">
    <property type="protein sequence ID" value="POS73444.1"/>
    <property type="molecule type" value="Genomic_DNA"/>
</dbReference>
<evidence type="ECO:0000256" key="5">
    <source>
        <dbReference type="ARBA" id="ARBA00038359"/>
    </source>
</evidence>
<comment type="subcellular location">
    <subcellularLocation>
        <location evidence="1">Membrane</location>
        <topology evidence="1">Multi-pass membrane protein</topology>
    </subcellularLocation>
</comment>
<keyword evidence="4 7" id="KW-0472">Membrane</keyword>
<dbReference type="PANTHER" id="PTHR33048">
    <property type="entry name" value="PTH11-LIKE INTEGRAL MEMBRANE PROTEIN (AFU_ORTHOLOGUE AFUA_5G11245)"/>
    <property type="match status" value="1"/>
</dbReference>
<evidence type="ECO:0000256" key="3">
    <source>
        <dbReference type="ARBA" id="ARBA00022989"/>
    </source>
</evidence>
<evidence type="ECO:0000256" key="2">
    <source>
        <dbReference type="ARBA" id="ARBA00022692"/>
    </source>
</evidence>
<keyword evidence="2 7" id="KW-0812">Transmembrane</keyword>
<feature type="domain" description="Rhodopsin" evidence="8">
    <location>
        <begin position="53"/>
        <end position="294"/>
    </location>
</feature>
<evidence type="ECO:0000256" key="1">
    <source>
        <dbReference type="ARBA" id="ARBA00004141"/>
    </source>
</evidence>
<proteinExistence type="inferred from homology"/>
<keyword evidence="3 7" id="KW-1133">Transmembrane helix</keyword>
<feature type="transmembrane region" description="Helical" evidence="7">
    <location>
        <begin position="67"/>
        <end position="89"/>
    </location>
</feature>
<feature type="region of interest" description="Disordered" evidence="6">
    <location>
        <begin position="336"/>
        <end position="355"/>
    </location>
</feature>
<sequence>MSNTGSFTPAAPPPLGVTSNPAHPKDVGHTAALVVTTLCPALFNILFFIHAYAKLCLKQGKFLSEDGLCLAAWLFTNVLAASLLALTINGVGQNIWDISIEKYTNVLKWLYISSCVYSPAAFFTKATLLMLIARVFSVKPKFSRGVKIFICTLALAYLPVQGLKAFICTPIAAFWEPAYGHITTGKNPYCLNQAQLFMCDILIAIITDLIILILPIPLVWGMRAPWRQKVKMIILLGAGGAATASTIVRAYLNIQYMYSKNIPGDIAMTVVTTMLELSIGFACICLPSAKFVFDRATSPVDHTHQSWFGRERSAALDRKQGSASSYWESIRSKVTTTTGPDSTIPRGLQSPKYSRPWRRGHDIELGFSSEPVVFQQRLEVPSLRSTSDERSCNSRDGDHRGLTDAEFVHCMEEVSFQKGQDNNSTHSRKVSTVNIEDTN</sequence>
<feature type="transmembrane region" description="Helical" evidence="7">
    <location>
        <begin position="266"/>
        <end position="286"/>
    </location>
</feature>
<gene>
    <name evidence="9" type="ORF">DHEL01_v208159</name>
</gene>
<feature type="region of interest" description="Disordered" evidence="6">
    <location>
        <begin position="418"/>
        <end position="439"/>
    </location>
</feature>
<protein>
    <submittedName>
        <fullName evidence="9">Integral membrane protein</fullName>
    </submittedName>
</protein>
<reference evidence="9" key="1">
    <citation type="submission" date="2017-09" db="EMBL/GenBank/DDBJ databases">
        <title>Polyketide synthases of a Diaporthe helianthi virulent isolate.</title>
        <authorList>
            <person name="Baroncelli R."/>
        </authorList>
    </citation>
    <scope>NUCLEOTIDE SEQUENCE [LARGE SCALE GENOMIC DNA]</scope>
    <source>
        <strain evidence="9">7/96</strain>
    </source>
</reference>
<dbReference type="OrthoDB" id="4682787at2759"/>
<feature type="transmembrane region" description="Helical" evidence="7">
    <location>
        <begin position="148"/>
        <end position="175"/>
    </location>
</feature>
<comment type="similarity">
    <text evidence="5">Belongs to the SAT4 family.</text>
</comment>
<feature type="transmembrane region" description="Helical" evidence="7">
    <location>
        <begin position="195"/>
        <end position="220"/>
    </location>
</feature>
<dbReference type="GO" id="GO:0016020">
    <property type="term" value="C:membrane"/>
    <property type="evidence" value="ECO:0007669"/>
    <property type="project" value="UniProtKB-SubCell"/>
</dbReference>
<evidence type="ECO:0000256" key="4">
    <source>
        <dbReference type="ARBA" id="ARBA00023136"/>
    </source>
</evidence>
<dbReference type="InterPro" id="IPR052337">
    <property type="entry name" value="SAT4-like"/>
</dbReference>
<name>A0A2P5HT54_DIAHE</name>
<dbReference type="PANTHER" id="PTHR33048:SF47">
    <property type="entry name" value="INTEGRAL MEMBRANE PROTEIN-RELATED"/>
    <property type="match status" value="1"/>
</dbReference>
<evidence type="ECO:0000256" key="6">
    <source>
        <dbReference type="SAM" id="MobiDB-lite"/>
    </source>
</evidence>
<dbReference type="InterPro" id="IPR049326">
    <property type="entry name" value="Rhodopsin_dom_fungi"/>
</dbReference>
<keyword evidence="10" id="KW-1185">Reference proteome</keyword>
<evidence type="ECO:0000313" key="10">
    <source>
        <dbReference type="Proteomes" id="UP000094444"/>
    </source>
</evidence>
<dbReference type="Proteomes" id="UP000094444">
    <property type="component" value="Unassembled WGS sequence"/>
</dbReference>
<feature type="transmembrane region" description="Helical" evidence="7">
    <location>
        <begin position="31"/>
        <end position="55"/>
    </location>
</feature>
<feature type="transmembrane region" description="Helical" evidence="7">
    <location>
        <begin position="109"/>
        <end position="136"/>
    </location>
</feature>
<dbReference type="STRING" id="158607.A0A2P5HT54"/>
<organism evidence="9 10">
    <name type="scientific">Diaporthe helianthi</name>
    <dbReference type="NCBI Taxonomy" id="158607"/>
    <lineage>
        <taxon>Eukaryota</taxon>
        <taxon>Fungi</taxon>
        <taxon>Dikarya</taxon>
        <taxon>Ascomycota</taxon>
        <taxon>Pezizomycotina</taxon>
        <taxon>Sordariomycetes</taxon>
        <taxon>Sordariomycetidae</taxon>
        <taxon>Diaporthales</taxon>
        <taxon>Diaporthaceae</taxon>
        <taxon>Diaporthe</taxon>
    </lineage>
</organism>
<evidence type="ECO:0000256" key="7">
    <source>
        <dbReference type="SAM" id="Phobius"/>
    </source>
</evidence>
<evidence type="ECO:0000313" key="9">
    <source>
        <dbReference type="EMBL" id="POS73444.1"/>
    </source>
</evidence>
<evidence type="ECO:0000259" key="8">
    <source>
        <dbReference type="Pfam" id="PF20684"/>
    </source>
</evidence>